<dbReference type="InterPro" id="IPR006321">
    <property type="entry name" value="PilT/PilU"/>
</dbReference>
<comment type="caution">
    <text evidence="3">The sequence shown here is derived from an EMBL/GenBank/DDBJ whole genome shotgun (WGS) entry which is preliminary data.</text>
</comment>
<evidence type="ECO:0000313" key="4">
    <source>
        <dbReference type="Proteomes" id="UP000280417"/>
    </source>
</evidence>
<dbReference type="PANTHER" id="PTHR30486">
    <property type="entry name" value="TWITCHING MOTILITY PROTEIN PILT"/>
    <property type="match status" value="1"/>
</dbReference>
<name>A0A662DIY6_UNCAE</name>
<sequence length="353" mass="39334">MEMKALLEKMRKIGASDLHLVAGVPPAFRVNGEVKFEEDKPLDPETVKSLVYSLLDENQRIMFEKKRDFDFSFGVSGMGRFRINAHYQRGSVAAAVRLIPYEVPSLRELNLPMVIKKLCLKDKGLILVTGPTGSGKSTTLACMIDIINRTKAVHIIIIEDPIEYLHSHRKSIVEQREIGGDALSFASSLKYCLRQDPDVIMIGEMRDLETISTAITAAETGHLVLATLHTPNAPEAINRIIDVFPPYQQSQIRTQLSATLVAVIAQNLIPRQDGRGRVPAVEILIGTPAVANLIRSGKPHQIYNIMQTSFQAGMQTMDQSLVSLVKRKLISREEALMRARDPHFIEESLRTSS</sequence>
<dbReference type="Gene3D" id="3.40.50.300">
    <property type="entry name" value="P-loop containing nucleotide triphosphate hydrolases"/>
    <property type="match status" value="1"/>
</dbReference>
<comment type="similarity">
    <text evidence="1">Belongs to the GSP E family.</text>
</comment>
<dbReference type="Proteomes" id="UP000280417">
    <property type="component" value="Unassembled WGS sequence"/>
</dbReference>
<dbReference type="GO" id="GO:0016887">
    <property type="term" value="F:ATP hydrolysis activity"/>
    <property type="evidence" value="ECO:0007669"/>
    <property type="project" value="InterPro"/>
</dbReference>
<accession>A0A662DIY6</accession>
<reference evidence="3 4" key="1">
    <citation type="submission" date="2018-06" db="EMBL/GenBank/DDBJ databases">
        <title>Extensive metabolic versatility and redundancy in microbially diverse, dynamic hydrothermal sediments.</title>
        <authorList>
            <person name="Dombrowski N."/>
            <person name="Teske A."/>
            <person name="Baker B.J."/>
        </authorList>
    </citation>
    <scope>NUCLEOTIDE SEQUENCE [LARGE SCALE GENOMIC DNA]</scope>
    <source>
        <strain evidence="3">B3_G15</strain>
    </source>
</reference>
<evidence type="ECO:0000313" key="3">
    <source>
        <dbReference type="EMBL" id="RLE14858.1"/>
    </source>
</evidence>
<evidence type="ECO:0000259" key="2">
    <source>
        <dbReference type="PROSITE" id="PS00662"/>
    </source>
</evidence>
<dbReference type="Gene3D" id="3.30.450.90">
    <property type="match status" value="1"/>
</dbReference>
<dbReference type="InterPro" id="IPR003593">
    <property type="entry name" value="AAA+_ATPase"/>
</dbReference>
<gene>
    <name evidence="3" type="ORF">DRJ04_01550</name>
</gene>
<dbReference type="GO" id="GO:0005524">
    <property type="term" value="F:ATP binding"/>
    <property type="evidence" value="ECO:0007669"/>
    <property type="project" value="InterPro"/>
</dbReference>
<dbReference type="AlphaFoldDB" id="A0A662DIY6"/>
<dbReference type="SUPFAM" id="SSF52540">
    <property type="entry name" value="P-loop containing nucleoside triphosphate hydrolases"/>
    <property type="match status" value="1"/>
</dbReference>
<dbReference type="SMART" id="SM00382">
    <property type="entry name" value="AAA"/>
    <property type="match status" value="1"/>
</dbReference>
<dbReference type="Pfam" id="PF00437">
    <property type="entry name" value="T2SSE"/>
    <property type="match status" value="1"/>
</dbReference>
<dbReference type="InterPro" id="IPR050921">
    <property type="entry name" value="T4SS_GSP_E_ATPase"/>
</dbReference>
<dbReference type="NCBIfam" id="TIGR01420">
    <property type="entry name" value="pilT_fam"/>
    <property type="match status" value="1"/>
</dbReference>
<dbReference type="EMBL" id="QMQA01000026">
    <property type="protein sequence ID" value="RLE14858.1"/>
    <property type="molecule type" value="Genomic_DNA"/>
</dbReference>
<organism evidence="3 4">
    <name type="scientific">Aerophobetes bacterium</name>
    <dbReference type="NCBI Taxonomy" id="2030807"/>
    <lineage>
        <taxon>Bacteria</taxon>
        <taxon>Candidatus Aerophobota</taxon>
    </lineage>
</organism>
<feature type="domain" description="Bacterial type II secretion system protein E" evidence="2">
    <location>
        <begin position="193"/>
        <end position="207"/>
    </location>
</feature>
<dbReference type="PROSITE" id="PS00662">
    <property type="entry name" value="T2SP_E"/>
    <property type="match status" value="1"/>
</dbReference>
<dbReference type="CDD" id="cd01131">
    <property type="entry name" value="PilT"/>
    <property type="match status" value="1"/>
</dbReference>
<protein>
    <submittedName>
        <fullName evidence="3">Type IV pili twitching motility protein PilT</fullName>
    </submittedName>
</protein>
<proteinExistence type="inferred from homology"/>
<dbReference type="InterPro" id="IPR027417">
    <property type="entry name" value="P-loop_NTPase"/>
</dbReference>
<dbReference type="InterPro" id="IPR001482">
    <property type="entry name" value="T2SS/T4SS_dom"/>
</dbReference>
<evidence type="ECO:0000256" key="1">
    <source>
        <dbReference type="ARBA" id="ARBA00006611"/>
    </source>
</evidence>